<keyword evidence="3" id="KW-1185">Reference proteome</keyword>
<dbReference type="EMBL" id="FOKV01000028">
    <property type="protein sequence ID" value="SFC95802.1"/>
    <property type="molecule type" value="Genomic_DNA"/>
</dbReference>
<gene>
    <name evidence="2" type="ORF">SAMN04487907_1281</name>
</gene>
<evidence type="ECO:0000313" key="2">
    <source>
        <dbReference type="EMBL" id="SFC95802.1"/>
    </source>
</evidence>
<evidence type="ECO:0000313" key="3">
    <source>
        <dbReference type="Proteomes" id="UP000199438"/>
    </source>
</evidence>
<reference evidence="3" key="1">
    <citation type="submission" date="2016-10" db="EMBL/GenBank/DDBJ databases">
        <authorList>
            <person name="Varghese N."/>
            <person name="Submissions S."/>
        </authorList>
    </citation>
    <scope>NUCLEOTIDE SEQUENCE [LARGE SCALE GENOMIC DNA]</scope>
    <source>
        <strain evidence="3">DSM 24499</strain>
    </source>
</reference>
<sequence>MRYYTFNSSKSVQQKRLVFNELFIIRIFQYFQNFVIIIFPLILSVGFLIVQLNIKNVILLPLSIVTLIASIFYAHFIYTQIIKASKFRKTKGIGKKTNIDLVENICHRNGWKIVKSDKQSHVIIIEKAKIAYHLGRELFVVYENKEIYVRCLAYVRANAIHPFLWRSQRKIENSLIDDIRKDWFG</sequence>
<proteinExistence type="predicted"/>
<keyword evidence="1" id="KW-1133">Transmembrane helix</keyword>
<keyword evidence="1" id="KW-0812">Transmembrane</keyword>
<dbReference type="RefSeq" id="WP_092545198.1">
    <property type="nucleotide sequence ID" value="NZ_FOKV01000028.1"/>
</dbReference>
<name>A0A1I1NEW8_9FLAO</name>
<keyword evidence="1" id="KW-0472">Membrane</keyword>
<feature type="transmembrane region" description="Helical" evidence="1">
    <location>
        <begin position="30"/>
        <end position="52"/>
    </location>
</feature>
<organism evidence="2 3">
    <name type="scientific">Zunongwangia mangrovi</name>
    <dbReference type="NCBI Taxonomy" id="1334022"/>
    <lineage>
        <taxon>Bacteria</taxon>
        <taxon>Pseudomonadati</taxon>
        <taxon>Bacteroidota</taxon>
        <taxon>Flavobacteriia</taxon>
        <taxon>Flavobacteriales</taxon>
        <taxon>Flavobacteriaceae</taxon>
        <taxon>Zunongwangia</taxon>
    </lineage>
</organism>
<feature type="transmembrane region" description="Helical" evidence="1">
    <location>
        <begin position="58"/>
        <end position="78"/>
    </location>
</feature>
<dbReference type="AlphaFoldDB" id="A0A1I1NEW8"/>
<protein>
    <submittedName>
        <fullName evidence="2">Uncharacterized protein</fullName>
    </submittedName>
</protein>
<accession>A0A1I1NEW8</accession>
<evidence type="ECO:0000256" key="1">
    <source>
        <dbReference type="SAM" id="Phobius"/>
    </source>
</evidence>
<dbReference type="Proteomes" id="UP000199438">
    <property type="component" value="Unassembled WGS sequence"/>
</dbReference>